<comment type="caution">
    <text evidence="4">The sequence shown here is derived from an EMBL/GenBank/DDBJ whole genome shotgun (WGS) entry which is preliminary data.</text>
</comment>
<accession>A0A257LTF3</accession>
<keyword evidence="2" id="KW-0472">Membrane</keyword>
<dbReference type="Proteomes" id="UP000216312">
    <property type="component" value="Unassembled WGS sequence"/>
</dbReference>
<evidence type="ECO:0000313" key="5">
    <source>
        <dbReference type="Proteomes" id="UP000216312"/>
    </source>
</evidence>
<gene>
    <name evidence="4" type="ORF">CGW93_04210</name>
</gene>
<reference evidence="5" key="1">
    <citation type="submission" date="2017-07" db="EMBL/GenBank/DDBJ databases">
        <title>Novel pathways for hydrocarbon cycling and metabolic interdependencies in hydrothermal sediment communities.</title>
        <authorList>
            <person name="Dombrowski N."/>
            <person name="Seitz K."/>
            <person name="Teske A."/>
            <person name="Baker B."/>
        </authorList>
    </citation>
    <scope>NUCLEOTIDE SEQUENCE [LARGE SCALE GENOMIC DNA]</scope>
</reference>
<dbReference type="InterPro" id="IPR036942">
    <property type="entry name" value="Beta-barrel_TonB_sf"/>
</dbReference>
<dbReference type="AlphaFoldDB" id="A0A257LTF3"/>
<keyword evidence="3" id="KW-0998">Cell outer membrane</keyword>
<protein>
    <recommendedName>
        <fullName evidence="6">TonB-dependent receptor-like beta-barrel domain-containing protein</fullName>
    </recommendedName>
</protein>
<evidence type="ECO:0000256" key="2">
    <source>
        <dbReference type="ARBA" id="ARBA00023136"/>
    </source>
</evidence>
<dbReference type="GO" id="GO:0009279">
    <property type="term" value="C:cell outer membrane"/>
    <property type="evidence" value="ECO:0007669"/>
    <property type="project" value="UniProtKB-SubCell"/>
</dbReference>
<evidence type="ECO:0000313" key="4">
    <source>
        <dbReference type="EMBL" id="OYV02712.1"/>
    </source>
</evidence>
<evidence type="ECO:0000256" key="3">
    <source>
        <dbReference type="ARBA" id="ARBA00023237"/>
    </source>
</evidence>
<proteinExistence type="predicted"/>
<evidence type="ECO:0008006" key="6">
    <source>
        <dbReference type="Google" id="ProtNLM"/>
    </source>
</evidence>
<evidence type="ECO:0000256" key="1">
    <source>
        <dbReference type="ARBA" id="ARBA00004442"/>
    </source>
</evidence>
<name>A0A257LTF3_UNCW3</name>
<organism evidence="4 5">
    <name type="scientific">candidate division WOR-3 bacterium 4484_18</name>
    <dbReference type="NCBI Taxonomy" id="2020626"/>
    <lineage>
        <taxon>Bacteria</taxon>
        <taxon>Bacteria division WOR-3</taxon>
    </lineage>
</organism>
<dbReference type="Gene3D" id="2.40.170.20">
    <property type="entry name" value="TonB-dependent receptor, beta-barrel domain"/>
    <property type="match status" value="1"/>
</dbReference>
<comment type="subcellular location">
    <subcellularLocation>
        <location evidence="1">Cell outer membrane</location>
    </subcellularLocation>
</comment>
<sequence>MDKGERLVLPFDRWGINILAQLYSGLPYTPEGVNPSIAENTGRLPWVSYIDVKIRKEFNIGRTVVELYSNIMNLLDQRNAVDRYKINGWTGKPYQYGDADGRAHTIWSWREILKMMEPNAYSGPRRVNLGVRIKL</sequence>
<dbReference type="EMBL" id="NMUJ01000059">
    <property type="protein sequence ID" value="OYV02712.1"/>
    <property type="molecule type" value="Genomic_DNA"/>
</dbReference>